<keyword evidence="1" id="KW-0472">Membrane</keyword>
<reference evidence="4" key="1">
    <citation type="submission" date="2014-04" db="EMBL/GenBank/DDBJ databases">
        <title>Evolutionary Origins and Diversification of the Mycorrhizal Mutualists.</title>
        <authorList>
            <consortium name="DOE Joint Genome Institute"/>
            <consortium name="Mycorrhizal Genomics Consortium"/>
            <person name="Kohler A."/>
            <person name="Kuo A."/>
            <person name="Nagy L.G."/>
            <person name="Floudas D."/>
            <person name="Copeland A."/>
            <person name="Barry K.W."/>
            <person name="Cichocki N."/>
            <person name="Veneault-Fourrey C."/>
            <person name="LaButti K."/>
            <person name="Lindquist E.A."/>
            <person name="Lipzen A."/>
            <person name="Lundell T."/>
            <person name="Morin E."/>
            <person name="Murat C."/>
            <person name="Riley R."/>
            <person name="Ohm R."/>
            <person name="Sun H."/>
            <person name="Tunlid A."/>
            <person name="Henrissat B."/>
            <person name="Grigoriev I.V."/>
            <person name="Hibbett D.S."/>
            <person name="Martin F."/>
        </authorList>
    </citation>
    <scope>NUCLEOTIDE SEQUENCE [LARGE SCALE GENOMIC DNA]</scope>
    <source>
        <strain evidence="4">FD-334 SS-4</strain>
    </source>
</reference>
<dbReference type="PANTHER" id="PTHR10909:SF382">
    <property type="entry name" value="ACYL-COENZYME A OXIDASE"/>
    <property type="match status" value="1"/>
</dbReference>
<dbReference type="AlphaFoldDB" id="A0A0D2MKZ8"/>
<feature type="domain" description="Acyl-CoA oxidase C-alpha1" evidence="2">
    <location>
        <begin position="253"/>
        <end position="384"/>
    </location>
</feature>
<dbReference type="Proteomes" id="UP000054270">
    <property type="component" value="Unassembled WGS sequence"/>
</dbReference>
<organism evidence="3 4">
    <name type="scientific">Hypholoma sublateritium (strain FD-334 SS-4)</name>
    <dbReference type="NCBI Taxonomy" id="945553"/>
    <lineage>
        <taxon>Eukaryota</taxon>
        <taxon>Fungi</taxon>
        <taxon>Dikarya</taxon>
        <taxon>Basidiomycota</taxon>
        <taxon>Agaricomycotina</taxon>
        <taxon>Agaricomycetes</taxon>
        <taxon>Agaricomycetidae</taxon>
        <taxon>Agaricales</taxon>
        <taxon>Agaricineae</taxon>
        <taxon>Strophariaceae</taxon>
        <taxon>Hypholoma</taxon>
    </lineage>
</organism>
<dbReference type="GO" id="GO:0033540">
    <property type="term" value="P:fatty acid beta-oxidation using acyl-CoA oxidase"/>
    <property type="evidence" value="ECO:0007669"/>
    <property type="project" value="TreeGrafter"/>
</dbReference>
<dbReference type="OrthoDB" id="538336at2759"/>
<dbReference type="OMA" id="HRSEAYN"/>
<sequence>MSPLSSALAPTLLFQDIDKAARLPHAERVQLTYKRLIAIGKAHRLTADDIMHTTPAYWALQLDPILTMDGAAATLMTIHLNLCTGTLARRAVGRPDLQFVLRKLLNFEIIGQFCLTEQAHGLDARNLETTATLLADGTIDLHTPHDGAAKHMPPTSPCGIPTMAVVFARFIVNGEDRGVKEFSVMLHDGRTMTQGITSRLLTARGGSVPVDHCLTYFNHVSLPTSALLSSPDKGDDRAQFFESIFRVIVGALSIAGMALTALKVGVCVAGRYSQRRRVTDAFTGRQTPIIAFPTQQYPVLAALAQAVVFESLTRKAIALFTDKGQGLGARHCIAAVAKVTLVKHCLASLTSLGDRCGAQGIFEVNQFSVLYADIRGASIAEGDLLGISVRFAVELLIQRVALPESTNPDSLLARRVTSMFHEIRDVLSARFKHHRDPGFQAYVLPLCQPLIEAIGYSMAYDAAIEDGVDAAIVDMFVASVVREDRAWFSEVGGISRAQQMELERKAMQALLPHLDDLISGLGVEAYCTAPIISDEKWKKYVRGLPTFTSKIELPETPSLLQVQPARAML</sequence>
<dbReference type="InterPro" id="IPR009100">
    <property type="entry name" value="AcylCoA_DH/oxidase_NM_dom_sf"/>
</dbReference>
<evidence type="ECO:0000313" key="4">
    <source>
        <dbReference type="Proteomes" id="UP000054270"/>
    </source>
</evidence>
<protein>
    <recommendedName>
        <fullName evidence="2">Acyl-CoA oxidase C-alpha1 domain-containing protein</fullName>
    </recommendedName>
</protein>
<keyword evidence="4" id="KW-1185">Reference proteome</keyword>
<feature type="transmembrane region" description="Helical" evidence="1">
    <location>
        <begin position="247"/>
        <end position="269"/>
    </location>
</feature>
<dbReference type="GO" id="GO:0055088">
    <property type="term" value="P:lipid homeostasis"/>
    <property type="evidence" value="ECO:0007669"/>
    <property type="project" value="TreeGrafter"/>
</dbReference>
<dbReference type="SUPFAM" id="SSF56645">
    <property type="entry name" value="Acyl-CoA dehydrogenase NM domain-like"/>
    <property type="match status" value="1"/>
</dbReference>
<dbReference type="InterPro" id="IPR036250">
    <property type="entry name" value="AcylCo_DH-like_C"/>
</dbReference>
<gene>
    <name evidence="3" type="ORF">HYPSUDRAFT_183960</name>
</gene>
<dbReference type="Pfam" id="PF22924">
    <property type="entry name" value="ACOX_C_alpha1"/>
    <property type="match status" value="1"/>
</dbReference>
<dbReference type="GO" id="GO:0003997">
    <property type="term" value="F:acyl-CoA oxidase activity"/>
    <property type="evidence" value="ECO:0007669"/>
    <property type="project" value="InterPro"/>
</dbReference>
<dbReference type="GO" id="GO:0071949">
    <property type="term" value="F:FAD binding"/>
    <property type="evidence" value="ECO:0007669"/>
    <property type="project" value="InterPro"/>
</dbReference>
<evidence type="ECO:0000256" key="1">
    <source>
        <dbReference type="SAM" id="Phobius"/>
    </source>
</evidence>
<dbReference type="PANTHER" id="PTHR10909">
    <property type="entry name" value="ELECTRON TRANSPORT OXIDOREDUCTASE"/>
    <property type="match status" value="1"/>
</dbReference>
<dbReference type="Gene3D" id="1.20.140.10">
    <property type="entry name" value="Butyryl-CoA Dehydrogenase, subunit A, domain 3"/>
    <property type="match status" value="1"/>
</dbReference>
<dbReference type="GO" id="GO:0005777">
    <property type="term" value="C:peroxisome"/>
    <property type="evidence" value="ECO:0007669"/>
    <property type="project" value="InterPro"/>
</dbReference>
<evidence type="ECO:0000313" key="3">
    <source>
        <dbReference type="EMBL" id="KJA24463.1"/>
    </source>
</evidence>
<dbReference type="Gene3D" id="2.40.110.10">
    <property type="entry name" value="Butyryl-CoA Dehydrogenase, subunit A, domain 2"/>
    <property type="match status" value="1"/>
</dbReference>
<accession>A0A0D2MKZ8</accession>
<proteinExistence type="predicted"/>
<evidence type="ECO:0000259" key="2">
    <source>
        <dbReference type="Pfam" id="PF22924"/>
    </source>
</evidence>
<name>A0A0D2MKZ8_HYPSF</name>
<dbReference type="InterPro" id="IPR012258">
    <property type="entry name" value="Acyl-CoA_oxidase"/>
</dbReference>
<dbReference type="EMBL" id="KN817537">
    <property type="protein sequence ID" value="KJA24463.1"/>
    <property type="molecule type" value="Genomic_DNA"/>
</dbReference>
<dbReference type="SUPFAM" id="SSF47203">
    <property type="entry name" value="Acyl-CoA dehydrogenase C-terminal domain-like"/>
    <property type="match status" value="1"/>
</dbReference>
<dbReference type="InterPro" id="IPR055060">
    <property type="entry name" value="ACOX_C_alpha1"/>
</dbReference>
<keyword evidence="1" id="KW-0812">Transmembrane</keyword>
<dbReference type="GO" id="GO:0005504">
    <property type="term" value="F:fatty acid binding"/>
    <property type="evidence" value="ECO:0007669"/>
    <property type="project" value="TreeGrafter"/>
</dbReference>
<dbReference type="STRING" id="945553.A0A0D2MKZ8"/>
<keyword evidence="1" id="KW-1133">Transmembrane helix</keyword>
<dbReference type="InterPro" id="IPR046373">
    <property type="entry name" value="Acyl-CoA_Oxase/DH_mid-dom_sf"/>
</dbReference>